<accession>A0A8S5LWR5</accession>
<name>A0A8S5LWR5_9CAUD</name>
<reference evidence="2" key="1">
    <citation type="journal article" date="2021" name="Proc. Natl. Acad. Sci. U.S.A.">
        <title>A Catalog of Tens of Thousands of Viruses from Human Metagenomes Reveals Hidden Associations with Chronic Diseases.</title>
        <authorList>
            <person name="Tisza M.J."/>
            <person name="Buck C.B."/>
        </authorList>
    </citation>
    <scope>NUCLEOTIDE SEQUENCE</scope>
    <source>
        <strain evidence="2">CtRiO19</strain>
    </source>
</reference>
<feature type="compositionally biased region" description="Basic and acidic residues" evidence="1">
    <location>
        <begin position="17"/>
        <end position="26"/>
    </location>
</feature>
<feature type="region of interest" description="Disordered" evidence="1">
    <location>
        <begin position="13"/>
        <end position="36"/>
    </location>
</feature>
<proteinExistence type="predicted"/>
<evidence type="ECO:0000256" key="1">
    <source>
        <dbReference type="SAM" id="MobiDB-lite"/>
    </source>
</evidence>
<organism evidence="2">
    <name type="scientific">Siphoviridae sp. ctRiO19</name>
    <dbReference type="NCBI Taxonomy" id="2826337"/>
    <lineage>
        <taxon>Viruses</taxon>
        <taxon>Duplodnaviria</taxon>
        <taxon>Heunggongvirae</taxon>
        <taxon>Uroviricota</taxon>
        <taxon>Caudoviricetes</taxon>
    </lineage>
</organism>
<protein>
    <submittedName>
        <fullName evidence="2">Uncharacterized protein</fullName>
    </submittedName>
</protein>
<sequence length="130" mass="14844">MIKIANEQNLIPNSKRTKQELSENGRKGGIKARETKRRNKTFRELATIFLKEKIQSEELKSKMIALGIADEECTNKMALLFASWMQGVKGNIKAIEFIRDTIGEKEADKLEINQAPVIKIERPKEDDKSV</sequence>
<dbReference type="EMBL" id="BK014760">
    <property type="protein sequence ID" value="DAD74462.1"/>
    <property type="molecule type" value="Genomic_DNA"/>
</dbReference>
<evidence type="ECO:0000313" key="2">
    <source>
        <dbReference type="EMBL" id="DAD74462.1"/>
    </source>
</evidence>